<dbReference type="OrthoDB" id="1741548at2759"/>
<organism evidence="6 7">
    <name type="scientific">Parasponia andersonii</name>
    <name type="common">Sponia andersonii</name>
    <dbReference type="NCBI Taxonomy" id="3476"/>
    <lineage>
        <taxon>Eukaryota</taxon>
        <taxon>Viridiplantae</taxon>
        <taxon>Streptophyta</taxon>
        <taxon>Embryophyta</taxon>
        <taxon>Tracheophyta</taxon>
        <taxon>Spermatophyta</taxon>
        <taxon>Magnoliopsida</taxon>
        <taxon>eudicotyledons</taxon>
        <taxon>Gunneridae</taxon>
        <taxon>Pentapetalae</taxon>
        <taxon>rosids</taxon>
        <taxon>fabids</taxon>
        <taxon>Rosales</taxon>
        <taxon>Cannabaceae</taxon>
        <taxon>Parasponia</taxon>
    </lineage>
</organism>
<gene>
    <name evidence="6" type="ORF">PanWU01x14_243760</name>
</gene>
<evidence type="ECO:0000256" key="2">
    <source>
        <dbReference type="ARBA" id="ARBA00022723"/>
    </source>
</evidence>
<dbReference type="InterPro" id="IPR052035">
    <property type="entry name" value="ZnF_BED_domain_contain"/>
</dbReference>
<dbReference type="GO" id="GO:0005634">
    <property type="term" value="C:nucleus"/>
    <property type="evidence" value="ECO:0007669"/>
    <property type="project" value="UniProtKB-SubCell"/>
</dbReference>
<comment type="caution">
    <text evidence="6">The sequence shown here is derived from an EMBL/GenBank/DDBJ whole genome shotgun (WGS) entry which is preliminary data.</text>
</comment>
<keyword evidence="3" id="KW-0863">Zinc-finger</keyword>
<dbReference type="AlphaFoldDB" id="A0A2P5BFF1"/>
<dbReference type="Proteomes" id="UP000237105">
    <property type="component" value="Unassembled WGS sequence"/>
</dbReference>
<evidence type="ECO:0000313" key="6">
    <source>
        <dbReference type="EMBL" id="PON47521.1"/>
    </source>
</evidence>
<keyword evidence="2" id="KW-0479">Metal-binding</keyword>
<dbReference type="InterPro" id="IPR012337">
    <property type="entry name" value="RNaseH-like_sf"/>
</dbReference>
<dbReference type="EMBL" id="JXTB01000293">
    <property type="protein sequence ID" value="PON47521.1"/>
    <property type="molecule type" value="Genomic_DNA"/>
</dbReference>
<proteinExistence type="predicted"/>
<dbReference type="PANTHER" id="PTHR46481:SF10">
    <property type="entry name" value="ZINC FINGER BED DOMAIN-CONTAINING PROTEIN 39"/>
    <property type="match status" value="1"/>
</dbReference>
<reference evidence="7" key="1">
    <citation type="submission" date="2016-06" db="EMBL/GenBank/DDBJ databases">
        <title>Parallel loss of symbiosis genes in relatives of nitrogen-fixing non-legume Parasponia.</title>
        <authorList>
            <person name="Van Velzen R."/>
            <person name="Holmer R."/>
            <person name="Bu F."/>
            <person name="Rutten L."/>
            <person name="Van Zeijl A."/>
            <person name="Liu W."/>
            <person name="Santuari L."/>
            <person name="Cao Q."/>
            <person name="Sharma T."/>
            <person name="Shen D."/>
            <person name="Roswanjaya Y."/>
            <person name="Wardhani T."/>
            <person name="Kalhor M.S."/>
            <person name="Jansen J."/>
            <person name="Van den Hoogen J."/>
            <person name="Gungor B."/>
            <person name="Hartog M."/>
            <person name="Hontelez J."/>
            <person name="Verver J."/>
            <person name="Yang W.-C."/>
            <person name="Schijlen E."/>
            <person name="Repin R."/>
            <person name="Schilthuizen M."/>
            <person name="Schranz E."/>
            <person name="Heidstra R."/>
            <person name="Miyata K."/>
            <person name="Fedorova E."/>
            <person name="Kohlen W."/>
            <person name="Bisseling T."/>
            <person name="Smit S."/>
            <person name="Geurts R."/>
        </authorList>
    </citation>
    <scope>NUCLEOTIDE SEQUENCE [LARGE SCALE GENOMIC DNA]</scope>
    <source>
        <strain evidence="7">cv. WU1-14</strain>
    </source>
</reference>
<evidence type="ECO:0000256" key="1">
    <source>
        <dbReference type="ARBA" id="ARBA00004123"/>
    </source>
</evidence>
<keyword evidence="5" id="KW-0539">Nucleus</keyword>
<evidence type="ECO:0000256" key="4">
    <source>
        <dbReference type="ARBA" id="ARBA00022833"/>
    </source>
</evidence>
<keyword evidence="4" id="KW-0862">Zinc</keyword>
<name>A0A2P5BFF1_PARAD</name>
<keyword evidence="7" id="KW-1185">Reference proteome</keyword>
<evidence type="ECO:0000256" key="5">
    <source>
        <dbReference type="ARBA" id="ARBA00023242"/>
    </source>
</evidence>
<dbReference type="GO" id="GO:0008270">
    <property type="term" value="F:zinc ion binding"/>
    <property type="evidence" value="ECO:0007669"/>
    <property type="project" value="UniProtKB-KW"/>
</dbReference>
<sequence length="118" mass="13812">MGRKGSVLDGEFMHLRYCAHIIKLIVSRGLKDLNQSISVIRNVVRYVWSSPARLVKFKACVEKEKIDYKALLVLDVPTRRNFTYMMLEVAIKLRPLRGIRKMMINTGVIFMREVRKRS</sequence>
<comment type="subcellular location">
    <subcellularLocation>
        <location evidence="1">Nucleus</location>
    </subcellularLocation>
</comment>
<evidence type="ECO:0000313" key="7">
    <source>
        <dbReference type="Proteomes" id="UP000237105"/>
    </source>
</evidence>
<dbReference type="PANTHER" id="PTHR46481">
    <property type="entry name" value="ZINC FINGER BED DOMAIN-CONTAINING PROTEIN 4"/>
    <property type="match status" value="1"/>
</dbReference>
<accession>A0A2P5BFF1</accession>
<evidence type="ECO:0000256" key="3">
    <source>
        <dbReference type="ARBA" id="ARBA00022771"/>
    </source>
</evidence>
<dbReference type="SUPFAM" id="SSF53098">
    <property type="entry name" value="Ribonuclease H-like"/>
    <property type="match status" value="1"/>
</dbReference>
<protein>
    <submittedName>
        <fullName evidence="6">Ribonuclease H-like domain containing protein</fullName>
    </submittedName>
</protein>